<dbReference type="Proteomes" id="UP000037737">
    <property type="component" value="Unassembled WGS sequence"/>
</dbReference>
<keyword evidence="2" id="KW-1185">Reference proteome</keyword>
<evidence type="ECO:0000313" key="1">
    <source>
        <dbReference type="EMBL" id="KOS09689.1"/>
    </source>
</evidence>
<evidence type="ECO:0000313" key="2">
    <source>
        <dbReference type="Proteomes" id="UP000037737"/>
    </source>
</evidence>
<protein>
    <submittedName>
        <fullName evidence="1">Uncharacterized protein</fullName>
    </submittedName>
</protein>
<comment type="caution">
    <text evidence="1">The sequence shown here is derived from an EMBL/GenBank/DDBJ whole genome shotgun (WGS) entry which is preliminary data.</text>
</comment>
<gene>
    <name evidence="1" type="ORF">XI38_14575</name>
</gene>
<sequence>MATRTAAKSNKTTVKNAAYQRTIRLDIREVTRRLNAALGGTLVSALAGSKDAKASHKWAKDGGPQPRPEAVKKLTFAYEQWQKVSDVEGEHVARVWFIGANPWLEYDTPVNAIREDRLKEVARAAQALVDDSYSG</sequence>
<dbReference type="PATRIC" id="fig|84292.3.peg.2977"/>
<accession>A0A0M9VK42</accession>
<name>A0A0M9VK42_9MICO</name>
<dbReference type="OrthoDB" id="4748714at2"/>
<organism evidence="1 2">
    <name type="scientific">Microbacterium aurantiacum</name>
    <dbReference type="NCBI Taxonomy" id="162393"/>
    <lineage>
        <taxon>Bacteria</taxon>
        <taxon>Bacillati</taxon>
        <taxon>Actinomycetota</taxon>
        <taxon>Actinomycetes</taxon>
        <taxon>Micrococcales</taxon>
        <taxon>Microbacteriaceae</taxon>
        <taxon>Microbacterium</taxon>
    </lineage>
</organism>
<dbReference type="AlphaFoldDB" id="A0A0M9VK42"/>
<proteinExistence type="predicted"/>
<dbReference type="KEGG" id="mcw:A8L33_03410"/>
<dbReference type="EMBL" id="LAVO01000025">
    <property type="protein sequence ID" value="KOS09689.1"/>
    <property type="molecule type" value="Genomic_DNA"/>
</dbReference>
<reference evidence="1" key="1">
    <citation type="submission" date="2015-04" db="EMBL/GenBank/DDBJ databases">
        <title>Complete genome sequence of Microbacterium chocolatum SIT 101, a bacterium enantioselectively hydrolyzing mesomeric diesters.</title>
        <authorList>
            <person name="Li X."/>
            <person name="Xu Y."/>
        </authorList>
    </citation>
    <scope>NUCLEOTIDE SEQUENCE [LARGE SCALE GENOMIC DNA]</scope>
    <source>
        <strain evidence="1">SIT 101</strain>
    </source>
</reference>